<keyword evidence="2" id="KW-0378">Hydrolase</keyword>
<feature type="domain" description="Amidohydrolase 3" evidence="1">
    <location>
        <begin position="58"/>
        <end position="554"/>
    </location>
</feature>
<organism evidence="2 3">
    <name type="scientific">Fusobacterium ulcerans</name>
    <dbReference type="NCBI Taxonomy" id="861"/>
    <lineage>
        <taxon>Bacteria</taxon>
        <taxon>Fusobacteriati</taxon>
        <taxon>Fusobacteriota</taxon>
        <taxon>Fusobacteriia</taxon>
        <taxon>Fusobacteriales</taxon>
        <taxon>Fusobacteriaceae</taxon>
        <taxon>Fusobacterium</taxon>
    </lineage>
</organism>
<dbReference type="Pfam" id="PF07969">
    <property type="entry name" value="Amidohydro_3"/>
    <property type="match status" value="1"/>
</dbReference>
<dbReference type="Gene3D" id="3.20.20.140">
    <property type="entry name" value="Metal-dependent hydrolases"/>
    <property type="match status" value="1"/>
</dbReference>
<dbReference type="InterPro" id="IPR033932">
    <property type="entry name" value="YtcJ-like"/>
</dbReference>
<sequence length="556" mass="61847">MMNKSKIYFPDYIFYNGNVHTVDAEDNIYEAAAVSGNKIAAVGSNDEIMAMKTDKTVLIDLNGRSLIPGINDAHNHAWETGLMLEGIVLFGIDSMKMLQEKIIERINEVPEGTWIQGGSWIESQFEENRAPNRYDLDAASPHNAVVLERIFGACSVNSKALELAGINKDTLDPPKGHIEKDENGEPTGVLHGNAVLLVRKVMPGPFGSDDFGAGEGEPSIPVLEKSISLAINEYNKYGITSITEPGVSSGVCKAYHDLLKKNELRCRINLMPNWHGFTLQQNEKELDQLLNDYDFSSGYGNDWIRYSSLKMAIDGGLTSMTALKSWNYKGEDSLREFPLRLDITKLDEYIKSAHDSGWDIGIHVMGDVAIDKAVDAIYKAVKANPRKHQHSIIHAYYPSEETLKKMSEVGIMVAAQASFIYVEADGYDSLLPRDKQTSFTPLKTYKDNGIVVSLTTDMPCSNLNPFINMYAAVTRKGSRGYSLGDEEKINKTEALRMMTYNGAVLNGEENFKGSIEADKLADLVIIDRNLSQVPDEEIKNIKVDFTMLDGKIIYQR</sequence>
<dbReference type="SUPFAM" id="SSF51556">
    <property type="entry name" value="Metallo-dependent hydrolases"/>
    <property type="match status" value="1"/>
</dbReference>
<proteinExistence type="predicted"/>
<dbReference type="InterPro" id="IPR032466">
    <property type="entry name" value="Metal_Hydrolase"/>
</dbReference>
<name>A0AAX2JGM2_9FUSO</name>
<dbReference type="SUPFAM" id="SSF51338">
    <property type="entry name" value="Composite domain of metallo-dependent hydrolases"/>
    <property type="match status" value="1"/>
</dbReference>
<dbReference type="PANTHER" id="PTHR22642:SF2">
    <property type="entry name" value="PROTEIN LONG AFTER FAR-RED 3"/>
    <property type="match status" value="1"/>
</dbReference>
<dbReference type="PANTHER" id="PTHR22642">
    <property type="entry name" value="IMIDAZOLONEPROPIONASE"/>
    <property type="match status" value="1"/>
</dbReference>
<dbReference type="InterPro" id="IPR013108">
    <property type="entry name" value="Amidohydro_3"/>
</dbReference>
<dbReference type="KEGG" id="ful:C4N20_06060"/>
<dbReference type="Gene3D" id="2.30.40.10">
    <property type="entry name" value="Urease, subunit C, domain 1"/>
    <property type="match status" value="1"/>
</dbReference>
<evidence type="ECO:0000259" key="1">
    <source>
        <dbReference type="Pfam" id="PF07969"/>
    </source>
</evidence>
<evidence type="ECO:0000313" key="3">
    <source>
        <dbReference type="Proteomes" id="UP000249008"/>
    </source>
</evidence>
<dbReference type="CDD" id="cd01300">
    <property type="entry name" value="YtcJ_like"/>
    <property type="match status" value="1"/>
</dbReference>
<dbReference type="GO" id="GO:0016810">
    <property type="term" value="F:hydrolase activity, acting on carbon-nitrogen (but not peptide) bonds"/>
    <property type="evidence" value="ECO:0007669"/>
    <property type="project" value="InterPro"/>
</dbReference>
<dbReference type="EMBL" id="LS483487">
    <property type="protein sequence ID" value="SQJ15734.1"/>
    <property type="molecule type" value="Genomic_DNA"/>
</dbReference>
<dbReference type="Gene3D" id="3.10.310.70">
    <property type="match status" value="1"/>
</dbReference>
<dbReference type="AlphaFoldDB" id="A0AAX2JGM2"/>
<dbReference type="EC" id="3.5.1.91" evidence="2"/>
<evidence type="ECO:0000313" key="2">
    <source>
        <dbReference type="EMBL" id="SQJ15734.1"/>
    </source>
</evidence>
<dbReference type="InterPro" id="IPR011059">
    <property type="entry name" value="Metal-dep_hydrolase_composite"/>
</dbReference>
<reference evidence="2 3" key="1">
    <citation type="submission" date="2018-06" db="EMBL/GenBank/DDBJ databases">
        <authorList>
            <consortium name="Pathogen Informatics"/>
            <person name="Doyle S."/>
        </authorList>
    </citation>
    <scope>NUCLEOTIDE SEQUENCE [LARGE SCALE GENOMIC DNA]</scope>
    <source>
        <strain evidence="2 3">NCTC12112</strain>
    </source>
</reference>
<gene>
    <name evidence="2" type="primary">nfdA_3</name>
    <name evidence="2" type="ORF">NCTC12112_03101</name>
</gene>
<accession>A0AAX2JGM2</accession>
<dbReference type="RefSeq" id="WP_005978499.1">
    <property type="nucleotide sequence ID" value="NZ_CABKNW010000004.1"/>
</dbReference>
<protein>
    <submittedName>
        <fullName evidence="2">N-substituted formamide deformylase</fullName>
        <ecNumber evidence="2">3.5.1.91</ecNumber>
    </submittedName>
</protein>
<dbReference type="Proteomes" id="UP000249008">
    <property type="component" value="Chromosome 1"/>
</dbReference>
<dbReference type="GeneID" id="78454365"/>